<sequence>MIGECVPFGGFANPKVVIAYCKLLSHYRTNSPATNQQVLRMLHRLAWDLQMYPMLFQASVFRTFQNIMHDCYSLPKERELARLATFVVRKFVDAAKENKIAFAELLFWKNTKDAYELVHGYGSGSKKPTKVAWTEEQVYELKVLYERYKDEVTPGESAAAAFAVPKHLSVCALRFRAFEFDTSATTVRDAIGGRVKTRCDVDICERVK</sequence>
<proteinExistence type="predicted"/>
<comment type="caution">
    <text evidence="1">The sequence shown here is derived from an EMBL/GenBank/DDBJ whole genome shotgun (WGS) entry which is preliminary data.</text>
</comment>
<evidence type="ECO:0000313" key="1">
    <source>
        <dbReference type="EMBL" id="KAH6930844.1"/>
    </source>
</evidence>
<accession>A0ACB7SAN5</accession>
<evidence type="ECO:0000313" key="2">
    <source>
        <dbReference type="Proteomes" id="UP000821845"/>
    </source>
</evidence>
<protein>
    <submittedName>
        <fullName evidence="1">Uncharacterized protein</fullName>
    </submittedName>
</protein>
<gene>
    <name evidence="1" type="ORF">HPB50_019730</name>
</gene>
<reference evidence="1" key="1">
    <citation type="submission" date="2020-05" db="EMBL/GenBank/DDBJ databases">
        <title>Large-scale comparative analyses of tick genomes elucidate their genetic diversity and vector capacities.</title>
        <authorList>
            <person name="Jia N."/>
            <person name="Wang J."/>
            <person name="Shi W."/>
            <person name="Du L."/>
            <person name="Sun Y."/>
            <person name="Zhan W."/>
            <person name="Jiang J."/>
            <person name="Wang Q."/>
            <person name="Zhang B."/>
            <person name="Ji P."/>
            <person name="Sakyi L.B."/>
            <person name="Cui X."/>
            <person name="Yuan T."/>
            <person name="Jiang B."/>
            <person name="Yang W."/>
            <person name="Lam T.T.-Y."/>
            <person name="Chang Q."/>
            <person name="Ding S."/>
            <person name="Wang X."/>
            <person name="Zhu J."/>
            <person name="Ruan X."/>
            <person name="Zhao L."/>
            <person name="Wei J."/>
            <person name="Que T."/>
            <person name="Du C."/>
            <person name="Cheng J."/>
            <person name="Dai P."/>
            <person name="Han X."/>
            <person name="Huang E."/>
            <person name="Gao Y."/>
            <person name="Liu J."/>
            <person name="Shao H."/>
            <person name="Ye R."/>
            <person name="Li L."/>
            <person name="Wei W."/>
            <person name="Wang X."/>
            <person name="Wang C."/>
            <person name="Yang T."/>
            <person name="Huo Q."/>
            <person name="Li W."/>
            <person name="Guo W."/>
            <person name="Chen H."/>
            <person name="Zhou L."/>
            <person name="Ni X."/>
            <person name="Tian J."/>
            <person name="Zhou Y."/>
            <person name="Sheng Y."/>
            <person name="Liu T."/>
            <person name="Pan Y."/>
            <person name="Xia L."/>
            <person name="Li J."/>
            <person name="Zhao F."/>
            <person name="Cao W."/>
        </authorList>
    </citation>
    <scope>NUCLEOTIDE SEQUENCE</scope>
    <source>
        <strain evidence="1">Hyas-2018</strain>
    </source>
</reference>
<name>A0ACB7SAN5_HYAAI</name>
<dbReference type="Proteomes" id="UP000821845">
    <property type="component" value="Chromosome 5"/>
</dbReference>
<keyword evidence="2" id="KW-1185">Reference proteome</keyword>
<dbReference type="EMBL" id="CM023485">
    <property type="protein sequence ID" value="KAH6930844.1"/>
    <property type="molecule type" value="Genomic_DNA"/>
</dbReference>
<organism evidence="1 2">
    <name type="scientific">Hyalomma asiaticum</name>
    <name type="common">Tick</name>
    <dbReference type="NCBI Taxonomy" id="266040"/>
    <lineage>
        <taxon>Eukaryota</taxon>
        <taxon>Metazoa</taxon>
        <taxon>Ecdysozoa</taxon>
        <taxon>Arthropoda</taxon>
        <taxon>Chelicerata</taxon>
        <taxon>Arachnida</taxon>
        <taxon>Acari</taxon>
        <taxon>Parasitiformes</taxon>
        <taxon>Ixodida</taxon>
        <taxon>Ixodoidea</taxon>
        <taxon>Ixodidae</taxon>
        <taxon>Hyalomminae</taxon>
        <taxon>Hyalomma</taxon>
    </lineage>
</organism>